<keyword evidence="5 7" id="KW-0378">Hydrolase</keyword>
<name>A0ABY9XTS1_9FLAO</name>
<evidence type="ECO:0000313" key="9">
    <source>
        <dbReference type="EMBL" id="WNH09302.1"/>
    </source>
</evidence>
<keyword evidence="6 7" id="KW-0326">Glycosidase</keyword>
<dbReference type="EC" id="3.2.1.21" evidence="3"/>
<evidence type="ECO:0000313" key="10">
    <source>
        <dbReference type="Proteomes" id="UP001302806"/>
    </source>
</evidence>
<evidence type="ECO:0000256" key="7">
    <source>
        <dbReference type="RuleBase" id="RU361161"/>
    </source>
</evidence>
<dbReference type="SUPFAM" id="SSF52279">
    <property type="entry name" value="Beta-D-glucan exohydrolase, C-terminal domain"/>
    <property type="match status" value="1"/>
</dbReference>
<dbReference type="PROSITE" id="PS00775">
    <property type="entry name" value="GLYCOSYL_HYDROL_F3"/>
    <property type="match status" value="1"/>
</dbReference>
<dbReference type="InterPro" id="IPR001764">
    <property type="entry name" value="Glyco_hydro_3_N"/>
</dbReference>
<dbReference type="Proteomes" id="UP001302806">
    <property type="component" value="Chromosome"/>
</dbReference>
<dbReference type="Gene3D" id="3.40.50.1700">
    <property type="entry name" value="Glycoside hydrolase family 3 C-terminal domain"/>
    <property type="match status" value="1"/>
</dbReference>
<evidence type="ECO:0000256" key="6">
    <source>
        <dbReference type="ARBA" id="ARBA00023295"/>
    </source>
</evidence>
<dbReference type="EMBL" id="CP134537">
    <property type="protein sequence ID" value="WNH09302.1"/>
    <property type="molecule type" value="Genomic_DNA"/>
</dbReference>
<dbReference type="PRINTS" id="PR00133">
    <property type="entry name" value="GLHYDRLASE3"/>
</dbReference>
<dbReference type="Pfam" id="PF01915">
    <property type="entry name" value="Glyco_hydro_3_C"/>
    <property type="match status" value="1"/>
</dbReference>
<reference evidence="9 10" key="1">
    <citation type="submission" date="2023-09" db="EMBL/GenBank/DDBJ databases">
        <title>Thalassobella suaedae gen. nov., sp. nov., a marine bacterium of the family Flavobacteriaceae isolated from a halophyte Suaeda japonica.</title>
        <authorList>
            <person name="Lee S.Y."/>
            <person name="Hwang C.Y."/>
        </authorList>
    </citation>
    <scope>NUCLEOTIDE SEQUENCE [LARGE SCALE GENOMIC DNA]</scope>
    <source>
        <strain evidence="9 10">HL-DH14</strain>
    </source>
</reference>
<evidence type="ECO:0000256" key="2">
    <source>
        <dbReference type="ARBA" id="ARBA00005336"/>
    </source>
</evidence>
<dbReference type="GO" id="GO:0008422">
    <property type="term" value="F:beta-glucosidase activity"/>
    <property type="evidence" value="ECO:0007669"/>
    <property type="project" value="UniProtKB-EC"/>
</dbReference>
<dbReference type="PANTHER" id="PTHR30620:SF16">
    <property type="entry name" value="LYSOSOMAL BETA GLUCOSIDASE"/>
    <property type="match status" value="1"/>
</dbReference>
<dbReference type="SMART" id="SM01217">
    <property type="entry name" value="Fn3_like"/>
    <property type="match status" value="1"/>
</dbReference>
<dbReference type="RefSeq" id="WP_415865799.1">
    <property type="nucleotide sequence ID" value="NZ_CP134537.1"/>
</dbReference>
<dbReference type="Gene3D" id="3.20.20.300">
    <property type="entry name" value="Glycoside hydrolase, family 3, N-terminal domain"/>
    <property type="match status" value="1"/>
</dbReference>
<proteinExistence type="inferred from homology"/>
<protein>
    <recommendedName>
        <fullName evidence="3">beta-glucosidase</fullName>
        <ecNumber evidence="3">3.2.1.21</ecNumber>
    </recommendedName>
</protein>
<dbReference type="InterPro" id="IPR002772">
    <property type="entry name" value="Glyco_hydro_3_C"/>
</dbReference>
<dbReference type="Gene3D" id="2.60.40.10">
    <property type="entry name" value="Immunoglobulins"/>
    <property type="match status" value="1"/>
</dbReference>
<dbReference type="NCBIfam" id="NF011678">
    <property type="entry name" value="PRK15098.1"/>
    <property type="match status" value="1"/>
</dbReference>
<evidence type="ECO:0000256" key="4">
    <source>
        <dbReference type="ARBA" id="ARBA00022729"/>
    </source>
</evidence>
<dbReference type="InterPro" id="IPR017853">
    <property type="entry name" value="GH"/>
</dbReference>
<dbReference type="SUPFAM" id="SSF51445">
    <property type="entry name" value="(Trans)glycosidases"/>
    <property type="match status" value="1"/>
</dbReference>
<dbReference type="InterPro" id="IPR019800">
    <property type="entry name" value="Glyco_hydro_3_AS"/>
</dbReference>
<organism evidence="9 10">
    <name type="scientific">Thalassobellus suaedae</name>
    <dbReference type="NCBI Taxonomy" id="3074124"/>
    <lineage>
        <taxon>Bacteria</taxon>
        <taxon>Pseudomonadati</taxon>
        <taxon>Bacteroidota</taxon>
        <taxon>Flavobacteriia</taxon>
        <taxon>Flavobacteriales</taxon>
        <taxon>Flavobacteriaceae</taxon>
        <taxon>Thalassobellus</taxon>
    </lineage>
</organism>
<dbReference type="PANTHER" id="PTHR30620">
    <property type="entry name" value="PERIPLASMIC BETA-GLUCOSIDASE-RELATED"/>
    <property type="match status" value="1"/>
</dbReference>
<keyword evidence="4" id="KW-0732">Signal</keyword>
<comment type="similarity">
    <text evidence="2 7">Belongs to the glycosyl hydrolase 3 family.</text>
</comment>
<evidence type="ECO:0000256" key="3">
    <source>
        <dbReference type="ARBA" id="ARBA00012744"/>
    </source>
</evidence>
<accession>A0ABY9XTS1</accession>
<dbReference type="Pfam" id="PF00933">
    <property type="entry name" value="Glyco_hydro_3"/>
    <property type="match status" value="1"/>
</dbReference>
<evidence type="ECO:0000256" key="1">
    <source>
        <dbReference type="ARBA" id="ARBA00000448"/>
    </source>
</evidence>
<gene>
    <name evidence="9" type="primary">bglX</name>
    <name evidence="9" type="ORF">RHP51_00675</name>
</gene>
<dbReference type="InterPro" id="IPR036881">
    <property type="entry name" value="Glyco_hydro_3_C_sf"/>
</dbReference>
<dbReference type="InterPro" id="IPR026891">
    <property type="entry name" value="Fn3-like"/>
</dbReference>
<dbReference type="Pfam" id="PF14310">
    <property type="entry name" value="Fn3-like"/>
    <property type="match status" value="1"/>
</dbReference>
<dbReference type="InterPro" id="IPR051915">
    <property type="entry name" value="Cellulose_Degrad_GH3"/>
</dbReference>
<evidence type="ECO:0000259" key="8">
    <source>
        <dbReference type="SMART" id="SM01217"/>
    </source>
</evidence>
<comment type="catalytic activity">
    <reaction evidence="1">
        <text>Hydrolysis of terminal, non-reducing beta-D-glucosyl residues with release of beta-D-glucose.</text>
        <dbReference type="EC" id="3.2.1.21"/>
    </reaction>
</comment>
<dbReference type="InterPro" id="IPR013783">
    <property type="entry name" value="Ig-like_fold"/>
</dbReference>
<evidence type="ECO:0000256" key="5">
    <source>
        <dbReference type="ARBA" id="ARBA00022801"/>
    </source>
</evidence>
<dbReference type="InterPro" id="IPR036962">
    <property type="entry name" value="Glyco_hydro_3_N_sf"/>
</dbReference>
<sequence length="762" mass="83995">MDLQKLNIILSLTLMPFIACQAQKTFQMKNKNTFEQKIKVLLKQMTIEEKVGQMNQYNGFWDVTGSAPEGGSAEKKYEHLRKGWVGSMLTVRGVEQVRAVQKIAVEETRLGIPLIIGFDVIHGYKTLSPIPLAEAASWDLNAIKKSAETAAAEASASGINWTFGPMVDISRDARWGRSMEGAGEDPFLGSKIAVAKVQGFQGDDLSSPTTIAACAKHFAAYGFSESGKEYNTVDIGTSTLHNIVLPPFKAAVDAGVRTLMNSFNELNGVPATGNVYLQRDILKGKWGFNGFVISDWASLNEMITWGHAKNKREAARLAALAGSDMDMEGYVYIEELAQLVKDGVIQEAILDDAVSRILRVKFELGLFDDPYKYCDEKREKETVGSKKAHEAVLDMAKKSIVLLKNQNKILPLKKEGQKIALIGALASDKNSPLGSWRIAAENNTAVSVLEGMQQYKGNELLFEKGSEFFIGDSNFLQEVKINTSNKSGVKEAVATAKKADVVVMVLGENGFQSGEGRSRTELDLPAIQQELLEEVYKVNPNIVLVLNSGRPLSINWADKHIPAIVEAWHLGTETGNAVAQVLYGDYNPSGKLPMTFPRNVGQVPIYYNYKNTGRPTNKDNNVFWSHYSDVEKTPLYPFGHGLSYTTFEYSDVKLNGTSFKIGDDVDVSVTLKNTGKVTGKEVVQLYIRDLYASVTRPVKELKGFELVKLKAGESKIIHFTLNKETLGFYDNDGTYVVEPGDFKVFIGGSSITTLETDFKLVD</sequence>
<feature type="domain" description="Fibronectin type III-like" evidence="8">
    <location>
        <begin position="681"/>
        <end position="750"/>
    </location>
</feature>